<feature type="region of interest" description="Disordered" evidence="2">
    <location>
        <begin position="1"/>
        <end position="33"/>
    </location>
</feature>
<dbReference type="Gene3D" id="1.10.287.370">
    <property type="match status" value="1"/>
</dbReference>
<dbReference type="Proteomes" id="UP001301350">
    <property type="component" value="Unassembled WGS sequence"/>
</dbReference>
<dbReference type="SUPFAM" id="SSF46579">
    <property type="entry name" value="Prefoldin"/>
    <property type="match status" value="1"/>
</dbReference>
<dbReference type="InterPro" id="IPR009053">
    <property type="entry name" value="Prefoldin"/>
</dbReference>
<dbReference type="GO" id="GO:0016272">
    <property type="term" value="C:prefoldin complex"/>
    <property type="evidence" value="ECO:0007669"/>
    <property type="project" value="InterPro"/>
</dbReference>
<evidence type="ECO:0000256" key="1">
    <source>
        <dbReference type="ARBA" id="ARBA00008045"/>
    </source>
</evidence>
<dbReference type="Pfam" id="PF01920">
    <property type="entry name" value="Prefoldin_2"/>
    <property type="match status" value="1"/>
</dbReference>
<reference evidence="3 4" key="1">
    <citation type="submission" date="2022-07" db="EMBL/GenBank/DDBJ databases">
        <title>Genome-wide signatures of adaptation to extreme environments.</title>
        <authorList>
            <person name="Cho C.H."/>
            <person name="Yoon H.S."/>
        </authorList>
    </citation>
    <scope>NUCLEOTIDE SEQUENCE [LARGE SCALE GENOMIC DNA]</scope>
    <source>
        <strain evidence="3 4">DBV 063 E5</strain>
    </source>
</reference>
<feature type="compositionally biased region" description="Low complexity" evidence="2">
    <location>
        <begin position="20"/>
        <end position="32"/>
    </location>
</feature>
<sequence length="123" mass="13707">MSAEGTSSADAALGIPSNSDAARGPDAPHAAAVTRQVNELEAERAELELVLDTLRQLEEDMVWAASDNGEEARRPRRCWQQVGDVLVERRLDELRDSLQDQRERLVAVVQQLSRQLQQRTSDS</sequence>
<dbReference type="GO" id="GO:0051082">
    <property type="term" value="F:unfolded protein binding"/>
    <property type="evidence" value="ECO:0007669"/>
    <property type="project" value="InterPro"/>
</dbReference>
<name>A0AAV9ISH0_CYACA</name>
<gene>
    <name evidence="3" type="ORF">CDCA_CDCA03G1075</name>
</gene>
<dbReference type="EMBL" id="JANCYW010000003">
    <property type="protein sequence ID" value="KAK4535050.1"/>
    <property type="molecule type" value="Genomic_DNA"/>
</dbReference>
<evidence type="ECO:0000313" key="3">
    <source>
        <dbReference type="EMBL" id="KAK4535050.1"/>
    </source>
</evidence>
<evidence type="ECO:0000313" key="4">
    <source>
        <dbReference type="Proteomes" id="UP001301350"/>
    </source>
</evidence>
<dbReference type="GO" id="GO:0006457">
    <property type="term" value="P:protein folding"/>
    <property type="evidence" value="ECO:0007669"/>
    <property type="project" value="InterPro"/>
</dbReference>
<comment type="similarity">
    <text evidence="1">Belongs to the prefoldin subunit beta family.</text>
</comment>
<accession>A0AAV9ISH0</accession>
<evidence type="ECO:0000256" key="2">
    <source>
        <dbReference type="SAM" id="MobiDB-lite"/>
    </source>
</evidence>
<protein>
    <submittedName>
        <fullName evidence="3">Uncharacterized protein</fullName>
    </submittedName>
</protein>
<proteinExistence type="inferred from homology"/>
<comment type="caution">
    <text evidence="3">The sequence shown here is derived from an EMBL/GenBank/DDBJ whole genome shotgun (WGS) entry which is preliminary data.</text>
</comment>
<organism evidence="3 4">
    <name type="scientific">Cyanidium caldarium</name>
    <name type="common">Red alga</name>
    <dbReference type="NCBI Taxonomy" id="2771"/>
    <lineage>
        <taxon>Eukaryota</taxon>
        <taxon>Rhodophyta</taxon>
        <taxon>Bangiophyceae</taxon>
        <taxon>Cyanidiales</taxon>
        <taxon>Cyanidiaceae</taxon>
        <taxon>Cyanidium</taxon>
    </lineage>
</organism>
<keyword evidence="4" id="KW-1185">Reference proteome</keyword>
<dbReference type="AlphaFoldDB" id="A0AAV9ISH0"/>
<dbReference type="InterPro" id="IPR002777">
    <property type="entry name" value="PFD_beta-like"/>
</dbReference>